<sequence>MGRNSSNILDFALLRQEADEGAGPVDKAEELQAISSCLDYLYGELRRLDQSLAARLIGAASESIRQEIRQGQQGRSV</sequence>
<evidence type="ECO:0000313" key="2">
    <source>
        <dbReference type="Proteomes" id="UP000253941"/>
    </source>
</evidence>
<dbReference type="Proteomes" id="UP000253941">
    <property type="component" value="Unassembled WGS sequence"/>
</dbReference>
<name>A0A369TB35_9PROT</name>
<protein>
    <submittedName>
        <fullName evidence="1">Uncharacterized protein</fullName>
    </submittedName>
</protein>
<gene>
    <name evidence="1" type="ORF">DRB17_10980</name>
</gene>
<dbReference type="AlphaFoldDB" id="A0A369TB35"/>
<dbReference type="RefSeq" id="WP_114582257.1">
    <property type="nucleotide sequence ID" value="NZ_QPMH01000009.1"/>
</dbReference>
<dbReference type="EMBL" id="QPMH01000009">
    <property type="protein sequence ID" value="RDD61714.1"/>
    <property type="molecule type" value="Genomic_DNA"/>
</dbReference>
<organism evidence="1 2">
    <name type="scientific">Ferruginivarius sediminum</name>
    <dbReference type="NCBI Taxonomy" id="2661937"/>
    <lineage>
        <taxon>Bacteria</taxon>
        <taxon>Pseudomonadati</taxon>
        <taxon>Pseudomonadota</taxon>
        <taxon>Alphaproteobacteria</taxon>
        <taxon>Rhodospirillales</taxon>
        <taxon>Rhodospirillaceae</taxon>
        <taxon>Ferruginivarius</taxon>
    </lineage>
</organism>
<reference evidence="1 2" key="1">
    <citation type="submission" date="2018-07" db="EMBL/GenBank/DDBJ databases">
        <title>Venubactetium sediminum gen. nov., sp. nov., isolated from a marine solar saltern.</title>
        <authorList>
            <person name="Wang S."/>
        </authorList>
    </citation>
    <scope>NUCLEOTIDE SEQUENCE [LARGE SCALE GENOMIC DNA]</scope>
    <source>
        <strain evidence="1 2">WD2A32</strain>
    </source>
</reference>
<keyword evidence="2" id="KW-1185">Reference proteome</keyword>
<evidence type="ECO:0000313" key="1">
    <source>
        <dbReference type="EMBL" id="RDD61714.1"/>
    </source>
</evidence>
<comment type="caution">
    <text evidence="1">The sequence shown here is derived from an EMBL/GenBank/DDBJ whole genome shotgun (WGS) entry which is preliminary data.</text>
</comment>
<proteinExistence type="predicted"/>
<accession>A0A369TB35</accession>